<dbReference type="OrthoDB" id="10255632at2759"/>
<feature type="non-terminal residue" evidence="6">
    <location>
        <position position="1"/>
    </location>
</feature>
<name>A0A0S4JS82_BODSA</name>
<dbReference type="GO" id="GO:0005737">
    <property type="term" value="C:cytoplasm"/>
    <property type="evidence" value="ECO:0007669"/>
    <property type="project" value="TreeGrafter"/>
</dbReference>
<evidence type="ECO:0000256" key="3">
    <source>
        <dbReference type="ARBA" id="ARBA00022801"/>
    </source>
</evidence>
<dbReference type="GO" id="GO:0051307">
    <property type="term" value="P:meiotic chromosome separation"/>
    <property type="evidence" value="ECO:0007669"/>
    <property type="project" value="TreeGrafter"/>
</dbReference>
<keyword evidence="4" id="KW-0159">Chromosome partition</keyword>
<organism evidence="6 7">
    <name type="scientific">Bodo saltans</name>
    <name type="common">Flagellated protozoan</name>
    <dbReference type="NCBI Taxonomy" id="75058"/>
    <lineage>
        <taxon>Eukaryota</taxon>
        <taxon>Discoba</taxon>
        <taxon>Euglenozoa</taxon>
        <taxon>Kinetoplastea</taxon>
        <taxon>Metakinetoplastina</taxon>
        <taxon>Eubodonida</taxon>
        <taxon>Bodonidae</taxon>
        <taxon>Bodo</taxon>
    </lineage>
</organism>
<evidence type="ECO:0000256" key="2">
    <source>
        <dbReference type="ARBA" id="ARBA00012489"/>
    </source>
</evidence>
<protein>
    <recommendedName>
        <fullName evidence="2">separase</fullName>
        <ecNumber evidence="2">3.4.22.49</ecNumber>
    </recommendedName>
</protein>
<evidence type="ECO:0000259" key="5">
    <source>
        <dbReference type="PROSITE" id="PS51700"/>
    </source>
</evidence>
<evidence type="ECO:0000256" key="1">
    <source>
        <dbReference type="ARBA" id="ARBA00000451"/>
    </source>
</evidence>
<evidence type="ECO:0000313" key="6">
    <source>
        <dbReference type="EMBL" id="CUG93434.1"/>
    </source>
</evidence>
<keyword evidence="7" id="KW-1185">Reference proteome</keyword>
<evidence type="ECO:0000313" key="7">
    <source>
        <dbReference type="Proteomes" id="UP000051952"/>
    </source>
</evidence>
<dbReference type="GO" id="GO:0004197">
    <property type="term" value="F:cysteine-type endopeptidase activity"/>
    <property type="evidence" value="ECO:0007669"/>
    <property type="project" value="InterPro"/>
</dbReference>
<comment type="catalytic activity">
    <reaction evidence="1">
        <text>All bonds known to be hydrolyzed by this endopeptidase have arginine in P1 and an acidic residue in P4. P6 is often occupied by an acidic residue or by a hydroxy-amino-acid residue, the phosphorylation of which enhances cleavage.</text>
        <dbReference type="EC" id="3.4.22.49"/>
    </reaction>
</comment>
<evidence type="ECO:0000256" key="4">
    <source>
        <dbReference type="ARBA" id="ARBA00022829"/>
    </source>
</evidence>
<dbReference type="VEuPathDB" id="TriTrypDB:BSAL_42860"/>
<feature type="domain" description="Peptidase C50" evidence="5">
    <location>
        <begin position="584"/>
        <end position="725"/>
    </location>
</feature>
<dbReference type="Pfam" id="PF03568">
    <property type="entry name" value="Separin_C"/>
    <property type="match status" value="2"/>
</dbReference>
<dbReference type="Proteomes" id="UP000051952">
    <property type="component" value="Unassembled WGS sequence"/>
</dbReference>
<dbReference type="GO" id="GO:0006508">
    <property type="term" value="P:proteolysis"/>
    <property type="evidence" value="ECO:0007669"/>
    <property type="project" value="InterPro"/>
</dbReference>
<dbReference type="PANTHER" id="PTHR12792">
    <property type="entry name" value="EXTRA SPINDLE POLES 1-RELATED"/>
    <property type="match status" value="1"/>
</dbReference>
<dbReference type="PANTHER" id="PTHR12792:SF0">
    <property type="entry name" value="SEPARIN"/>
    <property type="match status" value="1"/>
</dbReference>
<gene>
    <name evidence="6" type="ORF">BSAL_42860</name>
</gene>
<dbReference type="AlphaFoldDB" id="A0A0S4JS82"/>
<dbReference type="EMBL" id="CYKH01002154">
    <property type="protein sequence ID" value="CUG93434.1"/>
    <property type="molecule type" value="Genomic_DNA"/>
</dbReference>
<dbReference type="EC" id="3.4.22.49" evidence="2"/>
<dbReference type="GO" id="GO:0072686">
    <property type="term" value="C:mitotic spindle"/>
    <property type="evidence" value="ECO:0007669"/>
    <property type="project" value="TreeGrafter"/>
</dbReference>
<accession>A0A0S4JS82</accession>
<dbReference type="GO" id="GO:0005634">
    <property type="term" value="C:nucleus"/>
    <property type="evidence" value="ECO:0007669"/>
    <property type="project" value="InterPro"/>
</dbReference>
<reference evidence="7" key="1">
    <citation type="submission" date="2015-09" db="EMBL/GenBank/DDBJ databases">
        <authorList>
            <consortium name="Pathogen Informatics"/>
        </authorList>
    </citation>
    <scope>NUCLEOTIDE SEQUENCE [LARGE SCALE GENOMIC DNA]</scope>
    <source>
        <strain evidence="7">Lake Konstanz</strain>
    </source>
</reference>
<dbReference type="InterPro" id="IPR030397">
    <property type="entry name" value="SEPARIN_core_dom"/>
</dbReference>
<dbReference type="InterPro" id="IPR005314">
    <property type="entry name" value="Peptidase_C50"/>
</dbReference>
<keyword evidence="3" id="KW-0378">Hydrolase</keyword>
<dbReference type="PROSITE" id="PS51700">
    <property type="entry name" value="SEPARIN"/>
    <property type="match status" value="1"/>
</dbReference>
<sequence>AECVQSFPSSSSASRLQQTTSGMGYVRIAHVAQAFSRRTLQYMMREGEESSSLPQLDICGATNSYRRFLLKASRALAAYWSVHRGSSDHNCFLLQRGPSNEALLAQRSRSLNDLLTSSYTTAAVGDFTTIPPHPPSQLHVEDVVPYCATKAGGVLGRTLTTHQRLHRSLLTATGKVPSQVLFDTSHKGDGGTTSPQQPRSEVVFTSLEAGQYELCVRHTAPQRWWLPPDQSEKAVPTEERVTVAIRIRVPSASPASADDANASMAAVFQRNKESLSRTTEAAYHTASRDSKTTKRTFKEDWWQRRHELETELEKVVDQVELCLLPRSVQYLLTPPLRACSVQEQATDNGLLWIHNSAAALAALVRPYVNENEAVLSPNATTISIDCVPALLPADNLFLHSLMLINFVHARIRSLLFLMDENTTGPRSRPMHASDDSVCEDILQLVRMVVQSWLPVVKRNISDDEEDEDHRSLQEFEEHWLLTFLRDKVRSLVTVTTCCPHHDTSSMATPPSSLDALLCDRPPLLLALPNEFLSLPWEGCYLFRRCAVSPLRSFVVADPRELGARVVQTPSSARCRAAASSWCNLKSMHYVCSPNGDLPSTEKWFDATVLPLLKERDVVASGWCGSHRRGAVAEGTAAVVNPAATAVAPFLSAASPSVPSVFLYIGHGGGDVVAPRELLYDMLSQQQPSYCISTTQGLEASPRRTCPPCVLLMGCCSARHVQSPHHYDPVGSPMAWLQAGAEVVVGSLMHVGDADIDRLTEALLVAATSYSSGDEHRAAPLHVLEIVAHALWMARRRCRFPLLTGAVTVAAVK</sequence>
<proteinExistence type="predicted"/>